<evidence type="ECO:0000259" key="15">
    <source>
        <dbReference type="PROSITE" id="PS50109"/>
    </source>
</evidence>
<evidence type="ECO:0000256" key="7">
    <source>
        <dbReference type="ARBA" id="ARBA00022741"/>
    </source>
</evidence>
<dbReference type="GO" id="GO:0005886">
    <property type="term" value="C:plasma membrane"/>
    <property type="evidence" value="ECO:0007669"/>
    <property type="project" value="UniProtKB-SubCell"/>
</dbReference>
<proteinExistence type="predicted"/>
<dbReference type="InterPro" id="IPR007891">
    <property type="entry name" value="CHASE3"/>
</dbReference>
<keyword evidence="5 13" id="KW-0597">Phosphoprotein</keyword>
<feature type="domain" description="Histidine kinase" evidence="15">
    <location>
        <begin position="367"/>
        <end position="595"/>
    </location>
</feature>
<dbReference type="RefSeq" id="WP_011586438.1">
    <property type="nucleotide sequence ID" value="NC_008255.1"/>
</dbReference>
<dbReference type="InterPro" id="IPR036641">
    <property type="entry name" value="HPT_dom_sf"/>
</dbReference>
<dbReference type="Pfam" id="PF02518">
    <property type="entry name" value="HATPase_c"/>
    <property type="match status" value="1"/>
</dbReference>
<dbReference type="InterPro" id="IPR011006">
    <property type="entry name" value="CheY-like_superfamily"/>
</dbReference>
<gene>
    <name evidence="18" type="primary">evgS</name>
    <name evidence="18" type="ordered locus">CHU_3089</name>
</gene>
<dbReference type="InterPro" id="IPR004358">
    <property type="entry name" value="Sig_transdc_His_kin-like_C"/>
</dbReference>
<keyword evidence="18" id="KW-0418">Kinase</keyword>
<dbReference type="EMBL" id="CP000383">
    <property type="protein sequence ID" value="ABG60329.1"/>
    <property type="molecule type" value="Genomic_DNA"/>
</dbReference>
<dbReference type="Proteomes" id="UP000001822">
    <property type="component" value="Chromosome"/>
</dbReference>
<dbReference type="InterPro" id="IPR001789">
    <property type="entry name" value="Sig_transdc_resp-reg_receiver"/>
</dbReference>
<keyword evidence="9 14" id="KW-1133">Transmembrane helix</keyword>
<dbReference type="SMART" id="SM00448">
    <property type="entry name" value="REC"/>
    <property type="match status" value="1"/>
</dbReference>
<dbReference type="Gene3D" id="3.30.450.20">
    <property type="entry name" value="PAS domain"/>
    <property type="match status" value="1"/>
</dbReference>
<dbReference type="InterPro" id="IPR003594">
    <property type="entry name" value="HATPase_dom"/>
</dbReference>
<feature type="transmembrane region" description="Helical" evidence="14">
    <location>
        <begin position="182"/>
        <end position="202"/>
    </location>
</feature>
<dbReference type="PROSITE" id="PS50109">
    <property type="entry name" value="HIS_KIN"/>
    <property type="match status" value="1"/>
</dbReference>
<feature type="domain" description="Response regulatory" evidence="16">
    <location>
        <begin position="617"/>
        <end position="731"/>
    </location>
</feature>
<dbReference type="InterPro" id="IPR005467">
    <property type="entry name" value="His_kinase_dom"/>
</dbReference>
<dbReference type="InterPro" id="IPR008207">
    <property type="entry name" value="Sig_transdc_His_kin_Hpt_dom"/>
</dbReference>
<dbReference type="KEGG" id="chu:CHU_3089"/>
<dbReference type="SUPFAM" id="SSF47384">
    <property type="entry name" value="Homodimeric domain of signal transducing histidine kinase"/>
    <property type="match status" value="1"/>
</dbReference>
<dbReference type="Pfam" id="PF01627">
    <property type="entry name" value="Hpt"/>
    <property type="match status" value="1"/>
</dbReference>
<organism evidence="18 19">
    <name type="scientific">Cytophaga hutchinsonii (strain ATCC 33406 / DSM 1761 / CIP 103989 / NBRC 15051 / NCIMB 9469 / D465)</name>
    <dbReference type="NCBI Taxonomy" id="269798"/>
    <lineage>
        <taxon>Bacteria</taxon>
        <taxon>Pseudomonadati</taxon>
        <taxon>Bacteroidota</taxon>
        <taxon>Cytophagia</taxon>
        <taxon>Cytophagales</taxon>
        <taxon>Cytophagaceae</taxon>
        <taxon>Cytophaga</taxon>
    </lineage>
</organism>
<accession>A0A6N4SVP0</accession>
<dbReference type="Pfam" id="PF00072">
    <property type="entry name" value="Response_reg"/>
    <property type="match status" value="1"/>
</dbReference>
<evidence type="ECO:0000256" key="10">
    <source>
        <dbReference type="ARBA" id="ARBA00023012"/>
    </source>
</evidence>
<dbReference type="Gene3D" id="3.40.50.2300">
    <property type="match status" value="1"/>
</dbReference>
<dbReference type="InterPro" id="IPR036097">
    <property type="entry name" value="HisK_dim/P_sf"/>
</dbReference>
<dbReference type="OrthoDB" id="9811889at2"/>
<evidence type="ECO:0000259" key="17">
    <source>
        <dbReference type="PROSITE" id="PS50894"/>
    </source>
</evidence>
<evidence type="ECO:0000256" key="3">
    <source>
        <dbReference type="ARBA" id="ARBA00012438"/>
    </source>
</evidence>
<dbReference type="FunFam" id="3.30.565.10:FF:000010">
    <property type="entry name" value="Sensor histidine kinase RcsC"/>
    <property type="match status" value="1"/>
</dbReference>
<feature type="modified residue" description="Phosphohistidine" evidence="12">
    <location>
        <position position="797"/>
    </location>
</feature>
<dbReference type="PRINTS" id="PR00344">
    <property type="entry name" value="BCTRLSENSOR"/>
</dbReference>
<evidence type="ECO:0000256" key="1">
    <source>
        <dbReference type="ARBA" id="ARBA00000085"/>
    </source>
</evidence>
<dbReference type="PROSITE" id="PS50894">
    <property type="entry name" value="HPT"/>
    <property type="match status" value="1"/>
</dbReference>
<evidence type="ECO:0000256" key="11">
    <source>
        <dbReference type="ARBA" id="ARBA00023136"/>
    </source>
</evidence>
<comment type="subcellular location">
    <subcellularLocation>
        <location evidence="2">Cell membrane</location>
        <topology evidence="2">Multi-pass membrane protein</topology>
    </subcellularLocation>
</comment>
<dbReference type="SMART" id="SM00387">
    <property type="entry name" value="HATPase_c"/>
    <property type="match status" value="1"/>
</dbReference>
<evidence type="ECO:0000256" key="13">
    <source>
        <dbReference type="PROSITE-ProRule" id="PRU00169"/>
    </source>
</evidence>
<evidence type="ECO:0000256" key="14">
    <source>
        <dbReference type="SAM" id="Phobius"/>
    </source>
</evidence>
<dbReference type="SUPFAM" id="SSF52172">
    <property type="entry name" value="CheY-like"/>
    <property type="match status" value="1"/>
</dbReference>
<dbReference type="SUPFAM" id="SSF47226">
    <property type="entry name" value="Histidine-containing phosphotransfer domain, HPT domain"/>
    <property type="match status" value="1"/>
</dbReference>
<dbReference type="Pfam" id="PF05227">
    <property type="entry name" value="CHASE3"/>
    <property type="match status" value="1"/>
</dbReference>
<reference evidence="18 19" key="1">
    <citation type="journal article" date="2007" name="Appl. Environ. Microbiol.">
        <title>Genome sequence of the cellulolytic gliding bacterium Cytophaga hutchinsonii.</title>
        <authorList>
            <person name="Xie G."/>
            <person name="Bruce D.C."/>
            <person name="Challacombe J.F."/>
            <person name="Chertkov O."/>
            <person name="Detter J.C."/>
            <person name="Gilna P."/>
            <person name="Han C.S."/>
            <person name="Lucas S."/>
            <person name="Misra M."/>
            <person name="Myers G.L."/>
            <person name="Richardson P."/>
            <person name="Tapia R."/>
            <person name="Thayer N."/>
            <person name="Thompson L.S."/>
            <person name="Brettin T.S."/>
            <person name="Henrissat B."/>
            <person name="Wilson D.B."/>
            <person name="McBride M.J."/>
        </authorList>
    </citation>
    <scope>NUCLEOTIDE SEQUENCE [LARGE SCALE GENOMIC DNA]</scope>
    <source>
        <strain evidence="19">ATCC 33406 / DSM 1761 / CIP 103989 / NBRC 15051 / NCIMB 9469 / D465</strain>
    </source>
</reference>
<comment type="catalytic activity">
    <reaction evidence="1">
        <text>ATP + protein L-histidine = ADP + protein N-phospho-L-histidine.</text>
        <dbReference type="EC" id="2.7.13.3"/>
    </reaction>
</comment>
<evidence type="ECO:0000256" key="9">
    <source>
        <dbReference type="ARBA" id="ARBA00022989"/>
    </source>
</evidence>
<feature type="domain" description="HPt" evidence="17">
    <location>
        <begin position="758"/>
        <end position="853"/>
    </location>
</feature>
<evidence type="ECO:0000256" key="5">
    <source>
        <dbReference type="ARBA" id="ARBA00022553"/>
    </source>
</evidence>
<dbReference type="InterPro" id="IPR036890">
    <property type="entry name" value="HATPase_C_sf"/>
</dbReference>
<dbReference type="PANTHER" id="PTHR45339">
    <property type="entry name" value="HYBRID SIGNAL TRANSDUCTION HISTIDINE KINASE J"/>
    <property type="match status" value="1"/>
</dbReference>
<dbReference type="AlphaFoldDB" id="A0A6N4SVP0"/>
<dbReference type="Gene3D" id="1.10.287.130">
    <property type="match status" value="1"/>
</dbReference>
<dbReference type="SUPFAM" id="SSF55874">
    <property type="entry name" value="ATPase domain of HSP90 chaperone/DNA topoisomerase II/histidine kinase"/>
    <property type="match status" value="1"/>
</dbReference>
<dbReference type="PROSITE" id="PS50110">
    <property type="entry name" value="RESPONSE_REGULATORY"/>
    <property type="match status" value="1"/>
</dbReference>
<keyword evidence="4" id="KW-1003">Cell membrane</keyword>
<evidence type="ECO:0000259" key="16">
    <source>
        <dbReference type="PROSITE" id="PS50110"/>
    </source>
</evidence>
<dbReference type="SMART" id="SM00388">
    <property type="entry name" value="HisKA"/>
    <property type="match status" value="1"/>
</dbReference>
<dbReference type="Pfam" id="PF00512">
    <property type="entry name" value="HisKA"/>
    <property type="match status" value="1"/>
</dbReference>
<dbReference type="PANTHER" id="PTHR45339:SF1">
    <property type="entry name" value="HYBRID SIGNAL TRANSDUCTION HISTIDINE KINASE J"/>
    <property type="match status" value="1"/>
</dbReference>
<dbReference type="Gene3D" id="3.30.565.10">
    <property type="entry name" value="Histidine kinase-like ATPase, C-terminal domain"/>
    <property type="match status" value="1"/>
</dbReference>
<dbReference type="InterPro" id="IPR035965">
    <property type="entry name" value="PAS-like_dom_sf"/>
</dbReference>
<dbReference type="CDD" id="cd00082">
    <property type="entry name" value="HisKA"/>
    <property type="match status" value="1"/>
</dbReference>
<dbReference type="GO" id="GO:0000155">
    <property type="term" value="F:phosphorelay sensor kinase activity"/>
    <property type="evidence" value="ECO:0007669"/>
    <property type="project" value="InterPro"/>
</dbReference>
<evidence type="ECO:0000256" key="4">
    <source>
        <dbReference type="ARBA" id="ARBA00022475"/>
    </source>
</evidence>
<keyword evidence="19" id="KW-1185">Reference proteome</keyword>
<dbReference type="InterPro" id="IPR003661">
    <property type="entry name" value="HisK_dim/P_dom"/>
</dbReference>
<dbReference type="CDD" id="cd17546">
    <property type="entry name" value="REC_hyHK_CKI1_RcsC-like"/>
    <property type="match status" value="1"/>
</dbReference>
<feature type="transmembrane region" description="Helical" evidence="14">
    <location>
        <begin position="7"/>
        <end position="28"/>
    </location>
</feature>
<dbReference type="CDD" id="cd16922">
    <property type="entry name" value="HATPase_EvgS-ArcB-TorS-like"/>
    <property type="match status" value="1"/>
</dbReference>
<keyword evidence="6 14" id="KW-0812">Transmembrane</keyword>
<name>A0A6N4SVP0_CYTH3</name>
<dbReference type="CDD" id="cd19410">
    <property type="entry name" value="HK9-like_sensor"/>
    <property type="match status" value="1"/>
</dbReference>
<dbReference type="SUPFAM" id="SSF55785">
    <property type="entry name" value="PYP-like sensor domain (PAS domain)"/>
    <property type="match status" value="1"/>
</dbReference>
<keyword evidence="10" id="KW-0902">Two-component regulatory system</keyword>
<dbReference type="Gene3D" id="1.20.120.160">
    <property type="entry name" value="HPT domain"/>
    <property type="match status" value="1"/>
</dbReference>
<sequence>MNLSIRTLNIIFSISLLLLASAFIYSYLNIQGLRSANHWVNHTNKVIISLESIYSDIKNAESGVRGYALTKDASYLEQQDQSRTNIKNQLILLDSLLADNPEQHIYIDTLQKTVNDRFFLFNGLINLTNNNADQAEVLPLMQKGKASTEHIYNLVKKMKNNEGILLLQRNEKAEALDKTTPITIVFSGIFGFMVLVISYYFILADLKQRRKIANEVKIKNTLLEYAQQITQMGTFEYNVFTNTLFWSNEMYNIFELDRSVIPEINFIDSLIKEESEITHNRRKKNFQPGASYSDELKIRTVNGNEKVLISNGYVVNEENGLVVHGAIIDITPLKKAELTAREQQELMRVAKEKAESASQFKTRFLSNMSHEIRTPINAILGFTAILSKQELTEQQKKLLKNISISGELLLKLIGNILDISKIEEGKVIIESKSFHLKESIRSVLSPFQHSASEKGLQFHLIIDKSIPDYLLGDFPRISQVLVNLIGNALKFTSHGNITVSVLLTKKQDGLSFVEFVINDTGIGIQANKQDEIFESFTQANESISVKYGGSGLGLSIVQEVVHLMGGNIQVQSPAHYNERGKGYGSKFFFTLPFKLGEKGADPQAKKTAVQPFPRVLHILVADDNEMNRTLATYTLQSLGCTFEIVENGLQAIQKAAANTYDIILMDMQMPVCDGLQATRQIRLNKNTTPIVGLTANVFQEDINRCLDAGMDGHLGKPYTEEDLYHIIDKWVFKNEKNIAASVPSFSNYEFIEKLSKNDPVIFREMLEMFLNQNAQLLKIIHTAINAEDLETLSFNVHQYKSCARMLNIEKQISLIKQIEEKIEARVSLETIRTDIMQLIETGALVSKEIEQKLLIV</sequence>
<evidence type="ECO:0000313" key="18">
    <source>
        <dbReference type="EMBL" id="ABG60329.1"/>
    </source>
</evidence>
<keyword evidence="7" id="KW-0547">Nucleotide-binding</keyword>
<protein>
    <recommendedName>
        <fullName evidence="3">histidine kinase</fullName>
        <ecNumber evidence="3">2.7.13.3</ecNumber>
    </recommendedName>
</protein>
<keyword evidence="11 14" id="KW-0472">Membrane</keyword>
<evidence type="ECO:0000256" key="8">
    <source>
        <dbReference type="ARBA" id="ARBA00022840"/>
    </source>
</evidence>
<evidence type="ECO:0000256" key="2">
    <source>
        <dbReference type="ARBA" id="ARBA00004651"/>
    </source>
</evidence>
<keyword evidence="8" id="KW-0067">ATP-binding</keyword>
<evidence type="ECO:0000256" key="6">
    <source>
        <dbReference type="ARBA" id="ARBA00022692"/>
    </source>
</evidence>
<evidence type="ECO:0000313" key="19">
    <source>
        <dbReference type="Proteomes" id="UP000001822"/>
    </source>
</evidence>
<feature type="modified residue" description="4-aspartylphosphate" evidence="13">
    <location>
        <position position="666"/>
    </location>
</feature>
<evidence type="ECO:0000256" key="12">
    <source>
        <dbReference type="PROSITE-ProRule" id="PRU00110"/>
    </source>
</evidence>
<keyword evidence="18" id="KW-0808">Transferase</keyword>
<dbReference type="GO" id="GO:0005524">
    <property type="term" value="F:ATP binding"/>
    <property type="evidence" value="ECO:0007669"/>
    <property type="project" value="UniProtKB-KW"/>
</dbReference>
<dbReference type="EC" id="2.7.13.3" evidence="3"/>